<dbReference type="Proteomes" id="UP001162501">
    <property type="component" value="Chromosome 34"/>
</dbReference>
<accession>A0ACB1MLS7</accession>
<sequence>MNWMLDEKNGNQWIIHKNRLISTPPTESPAQGEPRPEIRVAPGQILRVSCLLRPGQGGGAAAGWGGRLGPAAPGHPAPLGRSGAQEERRAVSAGSEDHPEETLGASAQPDGLSRLSGRRGLPGASPSRVYTSPHGQASGSREPRCPPGCRRAGEEAQRSGACSPGIPPPPGPALPELRAISVASLPRKGLGQAGGGRSPQVPARPTRKPAAAPRAAAPADLNTPAGRAAFPEL</sequence>
<reference evidence="1" key="1">
    <citation type="submission" date="2025-03" db="EMBL/GenBank/DDBJ databases">
        <authorList>
            <consortium name="ELIXIR-Norway"/>
            <consortium name="Elixir Norway"/>
        </authorList>
    </citation>
    <scope>NUCLEOTIDE SEQUENCE</scope>
</reference>
<feature type="non-terminal residue" evidence="1">
    <location>
        <position position="1"/>
    </location>
</feature>
<protein>
    <submittedName>
        <fullName evidence="1">Uncharacterized protein</fullName>
    </submittedName>
</protein>
<feature type="non-terminal residue" evidence="1">
    <location>
        <position position="233"/>
    </location>
</feature>
<proteinExistence type="predicted"/>
<gene>
    <name evidence="1" type="ORF">MRATA1EN22A_LOCUS22108</name>
</gene>
<evidence type="ECO:0000313" key="2">
    <source>
        <dbReference type="Proteomes" id="UP001162501"/>
    </source>
</evidence>
<organism evidence="1 2">
    <name type="scientific">Rangifer tarandus platyrhynchus</name>
    <name type="common">Svalbard reindeer</name>
    <dbReference type="NCBI Taxonomy" id="3082113"/>
    <lineage>
        <taxon>Eukaryota</taxon>
        <taxon>Metazoa</taxon>
        <taxon>Chordata</taxon>
        <taxon>Craniata</taxon>
        <taxon>Vertebrata</taxon>
        <taxon>Euteleostomi</taxon>
        <taxon>Mammalia</taxon>
        <taxon>Eutheria</taxon>
        <taxon>Laurasiatheria</taxon>
        <taxon>Artiodactyla</taxon>
        <taxon>Ruminantia</taxon>
        <taxon>Pecora</taxon>
        <taxon>Cervidae</taxon>
        <taxon>Odocoileinae</taxon>
        <taxon>Rangifer</taxon>
    </lineage>
</organism>
<evidence type="ECO:0000313" key="1">
    <source>
        <dbReference type="EMBL" id="CAN0498720.1"/>
    </source>
</evidence>
<name>A0ACB1MLS7_RANTA</name>
<dbReference type="EMBL" id="OZ243562">
    <property type="protein sequence ID" value="CAN0498720.1"/>
    <property type="molecule type" value="Genomic_DNA"/>
</dbReference>